<keyword evidence="4" id="KW-1185">Reference proteome</keyword>
<name>A0ABW4FMX2_9PSEU</name>
<dbReference type="InterPro" id="IPR056008">
    <property type="entry name" value="DUF7586"/>
</dbReference>
<dbReference type="SUPFAM" id="SSF56601">
    <property type="entry name" value="beta-lactamase/transpeptidase-like"/>
    <property type="match status" value="1"/>
</dbReference>
<evidence type="ECO:0000259" key="1">
    <source>
        <dbReference type="Pfam" id="PF00144"/>
    </source>
</evidence>
<evidence type="ECO:0000259" key="2">
    <source>
        <dbReference type="Pfam" id="PF24491"/>
    </source>
</evidence>
<reference evidence="4" key="1">
    <citation type="journal article" date="2019" name="Int. J. Syst. Evol. Microbiol.">
        <title>The Global Catalogue of Microorganisms (GCM) 10K type strain sequencing project: providing services to taxonomists for standard genome sequencing and annotation.</title>
        <authorList>
            <consortium name="The Broad Institute Genomics Platform"/>
            <consortium name="The Broad Institute Genome Sequencing Center for Infectious Disease"/>
            <person name="Wu L."/>
            <person name="Ma J."/>
        </authorList>
    </citation>
    <scope>NUCLEOTIDE SEQUENCE [LARGE SCALE GENOMIC DNA]</scope>
    <source>
        <strain evidence="4">JCM 12165</strain>
    </source>
</reference>
<dbReference type="Proteomes" id="UP001597145">
    <property type="component" value="Unassembled WGS sequence"/>
</dbReference>
<evidence type="ECO:0000313" key="4">
    <source>
        <dbReference type="Proteomes" id="UP001597145"/>
    </source>
</evidence>
<keyword evidence="3" id="KW-0378">Hydrolase</keyword>
<accession>A0ABW4FMX2</accession>
<feature type="domain" description="Beta-lactamase-related" evidence="1">
    <location>
        <begin position="19"/>
        <end position="334"/>
    </location>
</feature>
<dbReference type="InterPro" id="IPR001466">
    <property type="entry name" value="Beta-lactam-related"/>
</dbReference>
<dbReference type="PANTHER" id="PTHR46825">
    <property type="entry name" value="D-ALANYL-D-ALANINE-CARBOXYPEPTIDASE/ENDOPEPTIDASE AMPH"/>
    <property type="match status" value="1"/>
</dbReference>
<feature type="domain" description="DUF7586" evidence="2">
    <location>
        <begin position="355"/>
        <end position="438"/>
    </location>
</feature>
<evidence type="ECO:0000313" key="3">
    <source>
        <dbReference type="EMBL" id="MFD1531954.1"/>
    </source>
</evidence>
<dbReference type="EC" id="3.-.-.-" evidence="3"/>
<dbReference type="InterPro" id="IPR012338">
    <property type="entry name" value="Beta-lactam/transpept-like"/>
</dbReference>
<dbReference type="Gene3D" id="3.40.710.10">
    <property type="entry name" value="DD-peptidase/beta-lactamase superfamily"/>
    <property type="match status" value="1"/>
</dbReference>
<protein>
    <submittedName>
        <fullName evidence="3">Serine hydrolase domain-containing protein</fullName>
        <ecNumber evidence="3">3.-.-.-</ecNumber>
    </submittedName>
</protein>
<dbReference type="Pfam" id="PF24491">
    <property type="entry name" value="DUF7586"/>
    <property type="match status" value="1"/>
</dbReference>
<dbReference type="GO" id="GO:0016787">
    <property type="term" value="F:hydrolase activity"/>
    <property type="evidence" value="ECO:0007669"/>
    <property type="project" value="UniProtKB-KW"/>
</dbReference>
<dbReference type="InterPro" id="IPR050491">
    <property type="entry name" value="AmpC-like"/>
</dbReference>
<proteinExistence type="predicted"/>
<dbReference type="Pfam" id="PF00144">
    <property type="entry name" value="Beta-lactamase"/>
    <property type="match status" value="1"/>
</dbReference>
<organism evidence="3 4">
    <name type="scientific">Pseudonocardia aurantiaca</name>
    <dbReference type="NCBI Taxonomy" id="75290"/>
    <lineage>
        <taxon>Bacteria</taxon>
        <taxon>Bacillati</taxon>
        <taxon>Actinomycetota</taxon>
        <taxon>Actinomycetes</taxon>
        <taxon>Pseudonocardiales</taxon>
        <taxon>Pseudonocardiaceae</taxon>
        <taxon>Pseudonocardia</taxon>
    </lineage>
</organism>
<comment type="caution">
    <text evidence="3">The sequence shown here is derived from an EMBL/GenBank/DDBJ whole genome shotgun (WGS) entry which is preliminary data.</text>
</comment>
<gene>
    <name evidence="3" type="ORF">ACFSCY_21210</name>
</gene>
<dbReference type="EMBL" id="JBHUCP010000016">
    <property type="protein sequence ID" value="MFD1531954.1"/>
    <property type="molecule type" value="Genomic_DNA"/>
</dbReference>
<sequence>MDSNDGLSGARIDIGEIAIREQWRCRLPSLVVAAARDGADLDSTVVGLANVEDGVDAETGTAYRIGSITKTFTAVIVLTLAERGELGLDAPVGAYLSGTSFGDVPLRYLLAHSGGLQREVPVDMWESMRGPDRAELRAAFGKVELVDGPGARWHYSNLGYAVLGQIVEDVTGTSCAELIDTQLLSPLGLTSTSWVRPPAAAVGYRVDPYADIVHREPDMDQASVGVAGQLWSTADDLLAWGHALAGGSPDVVSPRVVDAMHTLQVMVDRRGWTSGWGLGLILDRRPSCILAGHTGAMPGFLSGLSIERESRSVAVVLTNVTRGAAVGRLAADVAERVAAARPEPKSPWRPSAAYPAELRGVLGRWWSEADETVFTWRTDGLHAYLASAPETSDTRFGQEAADTYRAVAGRMTGERLLVRRDRDGNVVGLEWATYPFTRSPR</sequence>
<dbReference type="RefSeq" id="WP_343974544.1">
    <property type="nucleotide sequence ID" value="NZ_BAAAJG010000007.1"/>
</dbReference>
<dbReference type="PANTHER" id="PTHR46825:SF7">
    <property type="entry name" value="D-ALANYL-D-ALANINE CARBOXYPEPTIDASE"/>
    <property type="match status" value="1"/>
</dbReference>